<evidence type="ECO:0008006" key="3">
    <source>
        <dbReference type="Google" id="ProtNLM"/>
    </source>
</evidence>
<protein>
    <recommendedName>
        <fullName evidence="3">Bacteriocin-type signal sequence-containing protein</fullName>
    </recommendedName>
</protein>
<evidence type="ECO:0000313" key="2">
    <source>
        <dbReference type="Proteomes" id="UP000186744"/>
    </source>
</evidence>
<organism evidence="1 2">
    <name type="scientific">Chryseobacterium ureilyticum</name>
    <dbReference type="NCBI Taxonomy" id="373668"/>
    <lineage>
        <taxon>Bacteria</taxon>
        <taxon>Pseudomonadati</taxon>
        <taxon>Bacteroidota</taxon>
        <taxon>Flavobacteriia</taxon>
        <taxon>Flavobacteriales</taxon>
        <taxon>Weeksellaceae</taxon>
        <taxon>Chryseobacterium group</taxon>
        <taxon>Chryseobacterium</taxon>
    </lineage>
</organism>
<accession>A0A1N7KAF1</accession>
<dbReference type="AlphaFoldDB" id="A0A1N7KAF1"/>
<dbReference type="InterPro" id="IPR058074">
    <property type="entry name" value="Bacteriocin-like"/>
</dbReference>
<evidence type="ECO:0000313" key="1">
    <source>
        <dbReference type="EMBL" id="SIS58532.1"/>
    </source>
</evidence>
<reference evidence="2" key="1">
    <citation type="submission" date="2017-01" db="EMBL/GenBank/DDBJ databases">
        <authorList>
            <person name="Varghese N."/>
            <person name="Submissions S."/>
        </authorList>
    </citation>
    <scope>NUCLEOTIDE SEQUENCE [LARGE SCALE GENOMIC DNA]</scope>
    <source>
        <strain evidence="2">DSM 18017</strain>
    </source>
</reference>
<gene>
    <name evidence="1" type="ORF">SAMN05421786_101338</name>
</gene>
<name>A0A1N7KAF1_9FLAO</name>
<keyword evidence="2" id="KW-1185">Reference proteome</keyword>
<proteinExistence type="predicted"/>
<sequence length="53" mass="5945">MKNLKKLVRIELKKVQGGNAPVCEYGEIACRYPPADGNPAYWVCEPVEYGCRS</sequence>
<dbReference type="RefSeq" id="WP_167369946.1">
    <property type="nucleotide sequence ID" value="NZ_FTOL01000001.1"/>
</dbReference>
<dbReference type="EMBL" id="FTOL01000001">
    <property type="protein sequence ID" value="SIS58532.1"/>
    <property type="molecule type" value="Genomic_DNA"/>
</dbReference>
<dbReference type="Proteomes" id="UP000186744">
    <property type="component" value="Unassembled WGS sequence"/>
</dbReference>
<dbReference type="NCBIfam" id="NF047798">
    <property type="entry name" value="leader_Chryseo"/>
    <property type="match status" value="1"/>
</dbReference>